<name>A0A9D4R8I5_DREPO</name>
<dbReference type="AlphaFoldDB" id="A0A9D4R8I5"/>
<dbReference type="Proteomes" id="UP000828390">
    <property type="component" value="Unassembled WGS sequence"/>
</dbReference>
<reference evidence="1" key="2">
    <citation type="submission" date="2020-11" db="EMBL/GenBank/DDBJ databases">
        <authorList>
            <person name="McCartney M.A."/>
            <person name="Auch B."/>
            <person name="Kono T."/>
            <person name="Mallez S."/>
            <person name="Becker A."/>
            <person name="Gohl D.M."/>
            <person name="Silverstein K.A.T."/>
            <person name="Koren S."/>
            <person name="Bechman K.B."/>
            <person name="Herman A."/>
            <person name="Abrahante J.E."/>
            <person name="Garbe J."/>
        </authorList>
    </citation>
    <scope>NUCLEOTIDE SEQUENCE</scope>
    <source>
        <strain evidence="1">Duluth1</strain>
        <tissue evidence="1">Whole animal</tissue>
    </source>
</reference>
<dbReference type="EMBL" id="JAIWYP010000003">
    <property type="protein sequence ID" value="KAH3859019.1"/>
    <property type="molecule type" value="Genomic_DNA"/>
</dbReference>
<reference evidence="1" key="1">
    <citation type="journal article" date="2019" name="bioRxiv">
        <title>The Genome of the Zebra Mussel, Dreissena polymorpha: A Resource for Invasive Species Research.</title>
        <authorList>
            <person name="McCartney M.A."/>
            <person name="Auch B."/>
            <person name="Kono T."/>
            <person name="Mallez S."/>
            <person name="Zhang Y."/>
            <person name="Obille A."/>
            <person name="Becker A."/>
            <person name="Abrahante J.E."/>
            <person name="Garbe J."/>
            <person name="Badalamenti J.P."/>
            <person name="Herman A."/>
            <person name="Mangelson H."/>
            <person name="Liachko I."/>
            <person name="Sullivan S."/>
            <person name="Sone E.D."/>
            <person name="Koren S."/>
            <person name="Silverstein K.A.T."/>
            <person name="Beckman K.B."/>
            <person name="Gohl D.M."/>
        </authorList>
    </citation>
    <scope>NUCLEOTIDE SEQUENCE</scope>
    <source>
        <strain evidence="1">Duluth1</strain>
        <tissue evidence="1">Whole animal</tissue>
    </source>
</reference>
<comment type="caution">
    <text evidence="1">The sequence shown here is derived from an EMBL/GenBank/DDBJ whole genome shotgun (WGS) entry which is preliminary data.</text>
</comment>
<evidence type="ECO:0000313" key="2">
    <source>
        <dbReference type="Proteomes" id="UP000828390"/>
    </source>
</evidence>
<organism evidence="1 2">
    <name type="scientific">Dreissena polymorpha</name>
    <name type="common">Zebra mussel</name>
    <name type="synonym">Mytilus polymorpha</name>
    <dbReference type="NCBI Taxonomy" id="45954"/>
    <lineage>
        <taxon>Eukaryota</taxon>
        <taxon>Metazoa</taxon>
        <taxon>Spiralia</taxon>
        <taxon>Lophotrochozoa</taxon>
        <taxon>Mollusca</taxon>
        <taxon>Bivalvia</taxon>
        <taxon>Autobranchia</taxon>
        <taxon>Heteroconchia</taxon>
        <taxon>Euheterodonta</taxon>
        <taxon>Imparidentia</taxon>
        <taxon>Neoheterodontei</taxon>
        <taxon>Myida</taxon>
        <taxon>Dreissenoidea</taxon>
        <taxon>Dreissenidae</taxon>
        <taxon>Dreissena</taxon>
    </lineage>
</organism>
<evidence type="ECO:0000313" key="1">
    <source>
        <dbReference type="EMBL" id="KAH3859019.1"/>
    </source>
</evidence>
<accession>A0A9D4R8I5</accession>
<gene>
    <name evidence="1" type="ORF">DPMN_101665</name>
</gene>
<protein>
    <submittedName>
        <fullName evidence="1">Uncharacterized protein</fullName>
    </submittedName>
</protein>
<proteinExistence type="predicted"/>
<keyword evidence="2" id="KW-1185">Reference proteome</keyword>
<sequence>MFIVDRLAEPLREMDHNEFVRKVRKSKDPGTSLNKKFKNQEYTVSSLPILMFEDSPKPEHVWADIGVIG</sequence>